<dbReference type="STRING" id="77586.A0A0D9VMW5"/>
<dbReference type="AlphaFoldDB" id="A0A0D9VMW5"/>
<dbReference type="PANTHER" id="PTHR36745:SF1">
    <property type="entry name" value="OS02G0824400 PROTEIN"/>
    <property type="match status" value="1"/>
</dbReference>
<organism evidence="2 3">
    <name type="scientific">Leersia perrieri</name>
    <dbReference type="NCBI Taxonomy" id="77586"/>
    <lineage>
        <taxon>Eukaryota</taxon>
        <taxon>Viridiplantae</taxon>
        <taxon>Streptophyta</taxon>
        <taxon>Embryophyta</taxon>
        <taxon>Tracheophyta</taxon>
        <taxon>Spermatophyta</taxon>
        <taxon>Magnoliopsida</taxon>
        <taxon>Liliopsida</taxon>
        <taxon>Poales</taxon>
        <taxon>Poaceae</taxon>
        <taxon>BOP clade</taxon>
        <taxon>Oryzoideae</taxon>
        <taxon>Oryzeae</taxon>
        <taxon>Oryzinae</taxon>
        <taxon>Leersia</taxon>
    </lineage>
</organism>
<reference evidence="3" key="2">
    <citation type="submission" date="2013-12" db="EMBL/GenBank/DDBJ databases">
        <authorList>
            <person name="Yu Y."/>
            <person name="Lee S."/>
            <person name="de Baynast K."/>
            <person name="Wissotski M."/>
            <person name="Liu L."/>
            <person name="Talag J."/>
            <person name="Goicoechea J."/>
            <person name="Angelova A."/>
            <person name="Jetty R."/>
            <person name="Kudrna D."/>
            <person name="Golser W."/>
            <person name="Rivera L."/>
            <person name="Zhang J."/>
            <person name="Wing R."/>
        </authorList>
    </citation>
    <scope>NUCLEOTIDE SEQUENCE</scope>
</reference>
<keyword evidence="3" id="KW-1185">Reference proteome</keyword>
<feature type="compositionally biased region" description="Basic and acidic residues" evidence="1">
    <location>
        <begin position="39"/>
        <end position="48"/>
    </location>
</feature>
<evidence type="ECO:0000313" key="3">
    <source>
        <dbReference type="Proteomes" id="UP000032180"/>
    </source>
</evidence>
<protein>
    <submittedName>
        <fullName evidence="2">Uncharacterized protein</fullName>
    </submittedName>
</protein>
<dbReference type="Proteomes" id="UP000032180">
    <property type="component" value="Chromosome 2"/>
</dbReference>
<sequence length="123" mass="14221">MSKKNNLAKRKKQHEFDLQREKEAKEKLAKKLQARKSKMKIDGGETKRKGGKFKVGKKKVKTKLSALTKAKAAQAMEVDNDKMSKLPWHMYSIKLYSIGIIGFPCELKYMRERCGDVNSSWEK</sequence>
<proteinExistence type="predicted"/>
<feature type="region of interest" description="Disordered" evidence="1">
    <location>
        <begin position="1"/>
        <end position="55"/>
    </location>
</feature>
<dbReference type="Gramene" id="LPERR02G31350.1">
    <property type="protein sequence ID" value="LPERR02G31350.1"/>
    <property type="gene ID" value="LPERR02G31350"/>
</dbReference>
<reference evidence="2 3" key="1">
    <citation type="submission" date="2012-08" db="EMBL/GenBank/DDBJ databases">
        <title>Oryza genome evolution.</title>
        <authorList>
            <person name="Wing R.A."/>
        </authorList>
    </citation>
    <scope>NUCLEOTIDE SEQUENCE</scope>
</reference>
<evidence type="ECO:0000313" key="2">
    <source>
        <dbReference type="EnsemblPlants" id="LPERR02G31350.1"/>
    </source>
</evidence>
<dbReference type="PANTHER" id="PTHR36745">
    <property type="entry name" value="OS02G0824400 PROTEIN"/>
    <property type="match status" value="1"/>
</dbReference>
<reference evidence="2" key="3">
    <citation type="submission" date="2015-04" db="UniProtKB">
        <authorList>
            <consortium name="EnsemblPlants"/>
        </authorList>
    </citation>
    <scope>IDENTIFICATION</scope>
</reference>
<dbReference type="EnsemblPlants" id="LPERR02G31350.1">
    <property type="protein sequence ID" value="LPERR02G31350.1"/>
    <property type="gene ID" value="LPERR02G31350"/>
</dbReference>
<dbReference type="eggNOG" id="ENOG502S8ZB">
    <property type="taxonomic scope" value="Eukaryota"/>
</dbReference>
<evidence type="ECO:0000256" key="1">
    <source>
        <dbReference type="SAM" id="MobiDB-lite"/>
    </source>
</evidence>
<dbReference type="HOGENOM" id="CLU_2018493_0_0_1"/>
<feature type="compositionally biased region" description="Basic and acidic residues" evidence="1">
    <location>
        <begin position="14"/>
        <end position="29"/>
    </location>
</feature>
<accession>A0A0D9VMW5</accession>
<name>A0A0D9VMW5_9ORYZ</name>
<feature type="compositionally biased region" description="Basic residues" evidence="1">
    <location>
        <begin position="1"/>
        <end position="13"/>
    </location>
</feature>